<comment type="caution">
    <text evidence="2">The sequence shown here is derived from an EMBL/GenBank/DDBJ whole genome shotgun (WGS) entry which is preliminary data.</text>
</comment>
<keyword evidence="3" id="KW-1185">Reference proteome</keyword>
<name>A0A3N5DAD6_9SPHN</name>
<keyword evidence="1" id="KW-1133">Transmembrane helix</keyword>
<sequence>MAEIPVEKKSSSSWLWWLLLLLGVIALVWWLIAANDDDDVETAVNDDVATQTAPADGAMADGDMQANAAGQTTLTGLAGLANLGTMIGQDVELTGVPVNEVVSDEGFTVGEGANETLVMFDEAYTPNTPMEGGVDVNPGSNVTITGTVRDFPGDLPESVTREVDTDAAAMIFAREVRTVQ</sequence>
<dbReference type="EMBL" id="RPFZ01000001">
    <property type="protein sequence ID" value="RPF71628.1"/>
    <property type="molecule type" value="Genomic_DNA"/>
</dbReference>
<dbReference type="AlphaFoldDB" id="A0A3N5DAD6"/>
<organism evidence="2 3">
    <name type="scientific">Aurantiacibacter spongiae</name>
    <dbReference type="NCBI Taxonomy" id="2488860"/>
    <lineage>
        <taxon>Bacteria</taxon>
        <taxon>Pseudomonadati</taxon>
        <taxon>Pseudomonadota</taxon>
        <taxon>Alphaproteobacteria</taxon>
        <taxon>Sphingomonadales</taxon>
        <taxon>Erythrobacteraceae</taxon>
        <taxon>Aurantiacibacter</taxon>
    </lineage>
</organism>
<keyword evidence="1" id="KW-0472">Membrane</keyword>
<reference evidence="2 3" key="1">
    <citation type="submission" date="2018-11" db="EMBL/GenBank/DDBJ databases">
        <title>Erythrobacter spongiae sp. nov., isolated from a marine sponge.</title>
        <authorList>
            <person name="Zhuang L."/>
            <person name="Luo L."/>
        </authorList>
    </citation>
    <scope>NUCLEOTIDE SEQUENCE [LARGE SCALE GENOMIC DNA]</scope>
    <source>
        <strain evidence="2 3">HN-E23</strain>
    </source>
</reference>
<dbReference type="Proteomes" id="UP000275232">
    <property type="component" value="Unassembled WGS sequence"/>
</dbReference>
<keyword evidence="1" id="KW-0812">Transmembrane</keyword>
<evidence type="ECO:0000313" key="3">
    <source>
        <dbReference type="Proteomes" id="UP000275232"/>
    </source>
</evidence>
<dbReference type="OrthoDB" id="7411232at2"/>
<gene>
    <name evidence="2" type="ORF">EG799_08340</name>
</gene>
<feature type="transmembrane region" description="Helical" evidence="1">
    <location>
        <begin position="14"/>
        <end position="32"/>
    </location>
</feature>
<evidence type="ECO:0000256" key="1">
    <source>
        <dbReference type="SAM" id="Phobius"/>
    </source>
</evidence>
<evidence type="ECO:0000313" key="2">
    <source>
        <dbReference type="EMBL" id="RPF71628.1"/>
    </source>
</evidence>
<dbReference type="RefSeq" id="WP_123880270.1">
    <property type="nucleotide sequence ID" value="NZ_RPFZ01000001.1"/>
</dbReference>
<proteinExistence type="predicted"/>
<accession>A0A3N5DAD6</accession>
<protein>
    <submittedName>
        <fullName evidence="2">Uncharacterized protein</fullName>
    </submittedName>
</protein>